<comment type="caution">
    <text evidence="7">The sequence shown here is derived from an EMBL/GenBank/DDBJ whole genome shotgun (WGS) entry which is preliminary data.</text>
</comment>
<reference evidence="7 8" key="1">
    <citation type="submission" date="2018-03" db="EMBL/GenBank/DDBJ databases">
        <title>Streptomyces dioscori sp. nov., a novel endophytic actinobacterium isolated from bulbil of Dioscorea bulbifera L.</title>
        <authorList>
            <person name="Zhikuan W."/>
        </authorList>
    </citation>
    <scope>NUCLEOTIDE SEQUENCE [LARGE SCALE GENOMIC DNA]</scope>
    <source>
        <strain evidence="7 8">A217</strain>
    </source>
</reference>
<dbReference type="Proteomes" id="UP000240429">
    <property type="component" value="Unassembled WGS sequence"/>
</dbReference>
<dbReference type="AlphaFoldDB" id="A0A2P8QF74"/>
<feature type="domain" description="TauD/TfdA-like" evidence="6">
    <location>
        <begin position="25"/>
        <end position="282"/>
    </location>
</feature>
<comment type="similarity">
    <text evidence="1">Belongs to the TfdA dioxygenase family.</text>
</comment>
<evidence type="ECO:0000313" key="8">
    <source>
        <dbReference type="Proteomes" id="UP000240429"/>
    </source>
</evidence>
<dbReference type="EMBL" id="PYBJ01000001">
    <property type="protein sequence ID" value="PSM44848.1"/>
    <property type="molecule type" value="Genomic_DNA"/>
</dbReference>
<dbReference type="SUPFAM" id="SSF51197">
    <property type="entry name" value="Clavaminate synthase-like"/>
    <property type="match status" value="1"/>
</dbReference>
<keyword evidence="4" id="KW-0560">Oxidoreductase</keyword>
<organism evidence="7 8">
    <name type="scientific">Streptomyces dioscori</name>
    <dbReference type="NCBI Taxonomy" id="2109333"/>
    <lineage>
        <taxon>Bacteria</taxon>
        <taxon>Bacillati</taxon>
        <taxon>Actinomycetota</taxon>
        <taxon>Actinomycetes</taxon>
        <taxon>Kitasatosporales</taxon>
        <taxon>Streptomycetaceae</taxon>
        <taxon>Streptomyces</taxon>
        <taxon>Streptomyces aurantiacus group</taxon>
    </lineage>
</organism>
<name>A0A2P8QF74_9ACTN</name>
<dbReference type="InterPro" id="IPR051323">
    <property type="entry name" value="AtsK-like"/>
</dbReference>
<evidence type="ECO:0000259" key="6">
    <source>
        <dbReference type="Pfam" id="PF02668"/>
    </source>
</evidence>
<keyword evidence="5" id="KW-0408">Iron</keyword>
<evidence type="ECO:0000256" key="5">
    <source>
        <dbReference type="ARBA" id="ARBA00023004"/>
    </source>
</evidence>
<proteinExistence type="inferred from homology"/>
<dbReference type="InterPro" id="IPR003819">
    <property type="entry name" value="TauD/TfdA-like"/>
</dbReference>
<evidence type="ECO:0000256" key="4">
    <source>
        <dbReference type="ARBA" id="ARBA00023002"/>
    </source>
</evidence>
<dbReference type="GO" id="GO:0005737">
    <property type="term" value="C:cytoplasm"/>
    <property type="evidence" value="ECO:0007669"/>
    <property type="project" value="TreeGrafter"/>
</dbReference>
<keyword evidence="3 7" id="KW-0223">Dioxygenase</keyword>
<dbReference type="GO" id="GO:0046872">
    <property type="term" value="F:metal ion binding"/>
    <property type="evidence" value="ECO:0007669"/>
    <property type="project" value="UniProtKB-KW"/>
</dbReference>
<dbReference type="GO" id="GO:0006790">
    <property type="term" value="P:sulfur compound metabolic process"/>
    <property type="evidence" value="ECO:0007669"/>
    <property type="project" value="TreeGrafter"/>
</dbReference>
<accession>A0A2P8QF74</accession>
<evidence type="ECO:0000256" key="3">
    <source>
        <dbReference type="ARBA" id="ARBA00022964"/>
    </source>
</evidence>
<dbReference type="OrthoDB" id="581608at2"/>
<gene>
    <name evidence="7" type="ORF">C6Y14_01655</name>
</gene>
<evidence type="ECO:0000313" key="7">
    <source>
        <dbReference type="EMBL" id="PSM44848.1"/>
    </source>
</evidence>
<dbReference type="Gene3D" id="3.60.130.10">
    <property type="entry name" value="Clavaminate synthase-like"/>
    <property type="match status" value="1"/>
</dbReference>
<dbReference type="GO" id="GO:0000908">
    <property type="term" value="F:taurine dioxygenase activity"/>
    <property type="evidence" value="ECO:0007669"/>
    <property type="project" value="TreeGrafter"/>
</dbReference>
<keyword evidence="2" id="KW-0479">Metal-binding</keyword>
<protein>
    <submittedName>
        <fullName evidence="7">Taurine dioxygenase</fullName>
    </submittedName>
</protein>
<dbReference type="PANTHER" id="PTHR30468:SF1">
    <property type="entry name" value="ALPHA-KETOGLUTARATE-DEPENDENT SULFONATE DIOXYGENASE"/>
    <property type="match status" value="1"/>
</dbReference>
<keyword evidence="8" id="KW-1185">Reference proteome</keyword>
<evidence type="ECO:0000256" key="2">
    <source>
        <dbReference type="ARBA" id="ARBA00022723"/>
    </source>
</evidence>
<dbReference type="PANTHER" id="PTHR30468">
    <property type="entry name" value="ALPHA-KETOGLUTARATE-DEPENDENT SULFONATE DIOXYGENASE"/>
    <property type="match status" value="1"/>
</dbReference>
<dbReference type="Pfam" id="PF02668">
    <property type="entry name" value="TauD"/>
    <property type="match status" value="1"/>
</dbReference>
<evidence type="ECO:0000256" key="1">
    <source>
        <dbReference type="ARBA" id="ARBA00005896"/>
    </source>
</evidence>
<dbReference type="RefSeq" id="WP_107014604.1">
    <property type="nucleotide sequence ID" value="NZ_KZ679038.1"/>
</dbReference>
<dbReference type="InterPro" id="IPR042098">
    <property type="entry name" value="TauD-like_sf"/>
</dbReference>
<sequence>MDQFTLDAIARITTAPRETYESFTVDPLTPLLGAEITGLDLSEELTPVQQKDIRTAFLTHHVLVFRDQHLTPEDHKRFAALFGPLHLDSLPEEGGDPYILKVSANKDSKVVVGNGWHADGTADDEPSLGSMLYVTEVPEIGSGGDTLFANMHLAYDMLSPAMKTFLDGLTAVHDGARPWFTLGQLPPAEYDAPRNEHPVVVRHPDTGRKILFVNGPYTSHITQLATGESKAVLDMLYDHVARTNLLHCRVRWQANTLVFWDNRCVQHHATWDYFPYSRYGQRIAIDGTRPLA</sequence>